<dbReference type="SUPFAM" id="SSF55469">
    <property type="entry name" value="FMN-dependent nitroreductase-like"/>
    <property type="match status" value="1"/>
</dbReference>
<protein>
    <submittedName>
        <fullName evidence="3">NADH oxidase</fullName>
    </submittedName>
</protein>
<proteinExistence type="predicted"/>
<keyword evidence="4" id="KW-1185">Reference proteome</keyword>
<evidence type="ECO:0000313" key="3">
    <source>
        <dbReference type="EMBL" id="EXX88494.1"/>
    </source>
</evidence>
<dbReference type="RefSeq" id="WP_223299313.1">
    <property type="nucleotide sequence ID" value="NZ_KK082250.1"/>
</dbReference>
<dbReference type="PANTHER" id="PTHR43745">
    <property type="entry name" value="NITROREDUCTASE MJ1384-RELATED"/>
    <property type="match status" value="1"/>
</dbReference>
<dbReference type="EMBL" id="JFHU01000125">
    <property type="protein sequence ID" value="EXX88494.1"/>
    <property type="molecule type" value="Genomic_DNA"/>
</dbReference>
<dbReference type="NCBIfam" id="TIGR03605">
    <property type="entry name" value="antibiot_sagB"/>
    <property type="match status" value="1"/>
</dbReference>
<accession>A0A9W5S0Z2</accession>
<evidence type="ECO:0000259" key="2">
    <source>
        <dbReference type="Pfam" id="PF00881"/>
    </source>
</evidence>
<sequence>MRPEEFIRCLHFETERARPANWETDWDNAPLPYKLYRRLPMFPFTSGIPLKLGETEALMKPDLAAVGHLLWYAYGLARVSQSVPEAEVLRAGGAPAHLFRRFAASGGGLYPNELYIYLRTGGWPRGIYHYDAAHHRLALLREGDFDGYAGRALGGRFDLTGCFGIVFASVMFRKNFYKYHNFSYRLQGLDTGLLIGQLLETARRLGYSAKVCFQFLDRAVNHLLGLAEREESVYAVIPLSEKPLPLSLGGVDATAAVELCRELPAVSHDYAVGPGRSPEYPVLLRMNEACMQHFARDFRQLEAAPRPAADRESPAPAPLPLRLPDV</sequence>
<dbReference type="InterPro" id="IPR000415">
    <property type="entry name" value="Nitroreductase-like"/>
</dbReference>
<dbReference type="InterPro" id="IPR029479">
    <property type="entry name" value="Nitroreductase"/>
</dbReference>
<dbReference type="Proteomes" id="UP000053750">
    <property type="component" value="Unassembled WGS sequence"/>
</dbReference>
<evidence type="ECO:0000256" key="1">
    <source>
        <dbReference type="SAM" id="MobiDB-lite"/>
    </source>
</evidence>
<dbReference type="InterPro" id="IPR052544">
    <property type="entry name" value="Bacteriocin_Proc_Enz"/>
</dbReference>
<organism evidence="3 4">
    <name type="scientific">Paenibacillus darwinianus</name>
    <dbReference type="NCBI Taxonomy" id="1380763"/>
    <lineage>
        <taxon>Bacteria</taxon>
        <taxon>Bacillati</taxon>
        <taxon>Bacillota</taxon>
        <taxon>Bacilli</taxon>
        <taxon>Bacillales</taxon>
        <taxon>Paenibacillaceae</taxon>
        <taxon>Paenibacillus</taxon>
    </lineage>
</organism>
<dbReference type="PANTHER" id="PTHR43745:SF2">
    <property type="entry name" value="NITROREDUCTASE MJ1384-RELATED"/>
    <property type="match status" value="1"/>
</dbReference>
<dbReference type="AlphaFoldDB" id="A0A9W5S0Z2"/>
<feature type="non-terminal residue" evidence="3">
    <location>
        <position position="326"/>
    </location>
</feature>
<feature type="domain" description="Nitroreductase" evidence="2">
    <location>
        <begin position="87"/>
        <end position="236"/>
    </location>
</feature>
<dbReference type="InterPro" id="IPR020051">
    <property type="entry name" value="SagB-type_dehydrogenase"/>
</dbReference>
<name>A0A9W5S0Z2_9BACL</name>
<dbReference type="CDD" id="cd02142">
    <property type="entry name" value="McbC_SagB-like_oxidoreductase"/>
    <property type="match status" value="1"/>
</dbReference>
<reference evidence="3 4" key="1">
    <citation type="submission" date="2014-02" db="EMBL/GenBank/DDBJ databases">
        <title>Genome sequence of Paenibacillus darwinianus reveals adaptive mechanisms for survival in Antarctic soils.</title>
        <authorList>
            <person name="Dsouza M."/>
            <person name="Taylor M.W."/>
            <person name="Turner S.J."/>
            <person name="Aislabie J."/>
        </authorList>
    </citation>
    <scope>NUCLEOTIDE SEQUENCE [LARGE SCALE GENOMIC DNA]</scope>
    <source>
        <strain evidence="3 4">CE1</strain>
    </source>
</reference>
<dbReference type="Pfam" id="PF00881">
    <property type="entry name" value="Nitroreductase"/>
    <property type="match status" value="1"/>
</dbReference>
<dbReference type="GO" id="GO:0016491">
    <property type="term" value="F:oxidoreductase activity"/>
    <property type="evidence" value="ECO:0007669"/>
    <property type="project" value="InterPro"/>
</dbReference>
<comment type="caution">
    <text evidence="3">The sequence shown here is derived from an EMBL/GenBank/DDBJ whole genome shotgun (WGS) entry which is preliminary data.</text>
</comment>
<feature type="region of interest" description="Disordered" evidence="1">
    <location>
        <begin position="305"/>
        <end position="326"/>
    </location>
</feature>
<evidence type="ECO:0000313" key="4">
    <source>
        <dbReference type="Proteomes" id="UP000053750"/>
    </source>
</evidence>
<feature type="compositionally biased region" description="Pro residues" evidence="1">
    <location>
        <begin position="315"/>
        <end position="326"/>
    </location>
</feature>
<gene>
    <name evidence="3" type="ORF">BG53_01845</name>
</gene>
<dbReference type="Gene3D" id="3.40.109.10">
    <property type="entry name" value="NADH Oxidase"/>
    <property type="match status" value="1"/>
</dbReference>